<organism evidence="2 3">
    <name type="scientific">Nocardia pulmonis</name>
    <dbReference type="NCBI Taxonomy" id="2951408"/>
    <lineage>
        <taxon>Bacteria</taxon>
        <taxon>Bacillati</taxon>
        <taxon>Actinomycetota</taxon>
        <taxon>Actinomycetes</taxon>
        <taxon>Mycobacteriales</taxon>
        <taxon>Nocardiaceae</taxon>
        <taxon>Nocardia</taxon>
    </lineage>
</organism>
<protein>
    <submittedName>
        <fullName evidence="2">FAD-dependent monooxygenase</fullName>
    </submittedName>
</protein>
<sequence>MREQTVLISGAGIAGPALAYWLHRYGFAVTVVEKAPGLRPGGQAVDFKGRTHLTVVERMGVLDEIRRRETGRTDVIYVDDQGRERARLTGEFLGGAVEILRGDLSEVLYEPTAEDCEYIFGDSIAALHETASGVRVEFRHAPARTFDLVVGCDGIHSAVRRLAFGPERELVEHLGYYYCVAGAAGRDADPARRERNTERGWHAPGRLAVDGGSKAAQFYVFAAPALAYDRSDIPAQRRIVTERFAQMGGGVPAMLAELEQLPDVYLDSISRSRMNGRYTSGRMALVGDSAYGNTLAGFGTGLAVVGAYVLAGELALADGDHRVAYARYNEIMRRYAKTAGKATAGPFLAPKTALGVRLRNWFLRSRAFDLMVKFGDDAANDIDLKDYPRLIDGRIRGITAAG</sequence>
<evidence type="ECO:0000313" key="2">
    <source>
        <dbReference type="EMBL" id="MCM6775965.1"/>
    </source>
</evidence>
<dbReference type="SUPFAM" id="SSF51905">
    <property type="entry name" value="FAD/NAD(P)-binding domain"/>
    <property type="match status" value="1"/>
</dbReference>
<feature type="domain" description="FAD-binding" evidence="1">
    <location>
        <begin position="5"/>
        <end position="317"/>
    </location>
</feature>
<dbReference type="AlphaFoldDB" id="A0A9X2EAN3"/>
<dbReference type="PANTHER" id="PTHR46865">
    <property type="entry name" value="OXIDOREDUCTASE-RELATED"/>
    <property type="match status" value="1"/>
</dbReference>
<comment type="caution">
    <text evidence="2">The sequence shown here is derived from an EMBL/GenBank/DDBJ whole genome shotgun (WGS) entry which is preliminary data.</text>
</comment>
<name>A0A9X2EAN3_9NOCA</name>
<dbReference type="Pfam" id="PF01494">
    <property type="entry name" value="FAD_binding_3"/>
    <property type="match status" value="1"/>
</dbReference>
<dbReference type="InterPro" id="IPR036188">
    <property type="entry name" value="FAD/NAD-bd_sf"/>
</dbReference>
<evidence type="ECO:0000259" key="1">
    <source>
        <dbReference type="Pfam" id="PF01494"/>
    </source>
</evidence>
<reference evidence="2" key="1">
    <citation type="submission" date="2022-06" db="EMBL/GenBank/DDBJ databases">
        <title>Novel species in genus nocardia.</title>
        <authorList>
            <person name="Li F."/>
        </authorList>
    </citation>
    <scope>NUCLEOTIDE SEQUENCE</scope>
    <source>
        <strain evidence="2">CDC141</strain>
    </source>
</reference>
<dbReference type="Gene3D" id="3.30.9.10">
    <property type="entry name" value="D-Amino Acid Oxidase, subunit A, domain 2"/>
    <property type="match status" value="1"/>
</dbReference>
<proteinExistence type="predicted"/>
<keyword evidence="2" id="KW-0560">Oxidoreductase</keyword>
<dbReference type="InterPro" id="IPR051704">
    <property type="entry name" value="FAD_aromatic-hydroxylase"/>
</dbReference>
<dbReference type="Gene3D" id="3.50.50.60">
    <property type="entry name" value="FAD/NAD(P)-binding domain"/>
    <property type="match status" value="1"/>
</dbReference>
<dbReference type="PANTHER" id="PTHR46865:SF2">
    <property type="entry name" value="MONOOXYGENASE"/>
    <property type="match status" value="1"/>
</dbReference>
<dbReference type="Proteomes" id="UP001139157">
    <property type="component" value="Unassembled WGS sequence"/>
</dbReference>
<dbReference type="InterPro" id="IPR002938">
    <property type="entry name" value="FAD-bd"/>
</dbReference>
<dbReference type="EMBL" id="JAMRXG010000008">
    <property type="protein sequence ID" value="MCM6775965.1"/>
    <property type="molecule type" value="Genomic_DNA"/>
</dbReference>
<evidence type="ECO:0000313" key="3">
    <source>
        <dbReference type="Proteomes" id="UP001139157"/>
    </source>
</evidence>
<keyword evidence="2" id="KW-0503">Monooxygenase</keyword>
<dbReference type="RefSeq" id="WP_251914202.1">
    <property type="nucleotide sequence ID" value="NZ_JAMRXG010000008.1"/>
</dbReference>
<dbReference type="GO" id="GO:0071949">
    <property type="term" value="F:FAD binding"/>
    <property type="evidence" value="ECO:0007669"/>
    <property type="project" value="InterPro"/>
</dbReference>
<accession>A0A9X2EAN3</accession>
<keyword evidence="3" id="KW-1185">Reference proteome</keyword>
<dbReference type="PRINTS" id="PR00420">
    <property type="entry name" value="RNGMNOXGNASE"/>
</dbReference>
<dbReference type="GO" id="GO:0004497">
    <property type="term" value="F:monooxygenase activity"/>
    <property type="evidence" value="ECO:0007669"/>
    <property type="project" value="UniProtKB-KW"/>
</dbReference>
<gene>
    <name evidence="2" type="ORF">NDR86_21015</name>
</gene>